<accession>A0A2P5W2H8</accession>
<organism evidence="1 2">
    <name type="scientific">Gossypium barbadense</name>
    <name type="common">Sea Island cotton</name>
    <name type="synonym">Hibiscus barbadensis</name>
    <dbReference type="NCBI Taxonomy" id="3634"/>
    <lineage>
        <taxon>Eukaryota</taxon>
        <taxon>Viridiplantae</taxon>
        <taxon>Streptophyta</taxon>
        <taxon>Embryophyta</taxon>
        <taxon>Tracheophyta</taxon>
        <taxon>Spermatophyta</taxon>
        <taxon>Magnoliopsida</taxon>
        <taxon>eudicotyledons</taxon>
        <taxon>Gunneridae</taxon>
        <taxon>Pentapetalae</taxon>
        <taxon>rosids</taxon>
        <taxon>malvids</taxon>
        <taxon>Malvales</taxon>
        <taxon>Malvaceae</taxon>
        <taxon>Malvoideae</taxon>
        <taxon>Gossypium</taxon>
    </lineage>
</organism>
<dbReference type="EMBL" id="KZ669466">
    <property type="protein sequence ID" value="PPR85289.1"/>
    <property type="molecule type" value="Genomic_DNA"/>
</dbReference>
<protein>
    <submittedName>
        <fullName evidence="1">Uncharacterized protein</fullName>
    </submittedName>
</protein>
<name>A0A2P5W2H8_GOSBA</name>
<evidence type="ECO:0000313" key="2">
    <source>
        <dbReference type="Proteomes" id="UP000239757"/>
    </source>
</evidence>
<evidence type="ECO:0000313" key="1">
    <source>
        <dbReference type="EMBL" id="PPR85289.1"/>
    </source>
</evidence>
<gene>
    <name evidence="1" type="ORF">GOBAR_AA35401</name>
</gene>
<proteinExistence type="predicted"/>
<sequence>MNWMRGWWWLSRWVLVLWGDIIRNVVVGLLLSRLGETILGRVGSSVPLDHPHAKHAQDSLWRHLADEGSHARGQSVLALRGREILVQHQTLGRLAGRLIRIGETGPCEDHRTTSLRSEDGTLSIVPSRCSKPQLRVRLEAFGRALLGAFVETVGEGDKFPRLDPRKMTLHFSSSRLVWWFSFLLKMTLKACNIKNNNS</sequence>
<dbReference type="Proteomes" id="UP000239757">
    <property type="component" value="Unassembled WGS sequence"/>
</dbReference>
<reference evidence="1 2" key="1">
    <citation type="submission" date="2015-01" db="EMBL/GenBank/DDBJ databases">
        <title>Genome of allotetraploid Gossypium barbadense reveals genomic plasticity and fiber elongation in cotton evolution.</title>
        <authorList>
            <person name="Chen X."/>
            <person name="Liu X."/>
            <person name="Zhao B."/>
            <person name="Zheng H."/>
            <person name="Hu Y."/>
            <person name="Lu G."/>
            <person name="Yang C."/>
            <person name="Chen J."/>
            <person name="Shan C."/>
            <person name="Zhang L."/>
            <person name="Zhou Y."/>
            <person name="Wang L."/>
            <person name="Guo W."/>
            <person name="Bai Y."/>
            <person name="Ruan J."/>
            <person name="Shangguan X."/>
            <person name="Mao Y."/>
            <person name="Jiang J."/>
            <person name="Zhu Y."/>
            <person name="Lei J."/>
            <person name="Kang H."/>
            <person name="Chen S."/>
            <person name="He X."/>
            <person name="Wang R."/>
            <person name="Wang Y."/>
            <person name="Chen J."/>
            <person name="Wang L."/>
            <person name="Yu S."/>
            <person name="Wang B."/>
            <person name="Wei J."/>
            <person name="Song S."/>
            <person name="Lu X."/>
            <person name="Gao Z."/>
            <person name="Gu W."/>
            <person name="Deng X."/>
            <person name="Ma D."/>
            <person name="Wang S."/>
            <person name="Liang W."/>
            <person name="Fang L."/>
            <person name="Cai C."/>
            <person name="Zhu X."/>
            <person name="Zhou B."/>
            <person name="Zhang Y."/>
            <person name="Chen Z."/>
            <person name="Xu S."/>
            <person name="Zhu R."/>
            <person name="Wang S."/>
            <person name="Zhang T."/>
            <person name="Zhao G."/>
        </authorList>
    </citation>
    <scope>NUCLEOTIDE SEQUENCE [LARGE SCALE GENOMIC DNA]</scope>
    <source>
        <strain evidence="2">cv. Xinhai21</strain>
        <tissue evidence="1">Leaf</tissue>
    </source>
</reference>
<dbReference type="AlphaFoldDB" id="A0A2P5W2H8"/>